<evidence type="ECO:0000256" key="5">
    <source>
        <dbReference type="ARBA" id="ARBA00022989"/>
    </source>
</evidence>
<dbReference type="GO" id="GO:0030431">
    <property type="term" value="P:sleep"/>
    <property type="evidence" value="ECO:0007669"/>
    <property type="project" value="InterPro"/>
</dbReference>
<keyword evidence="7" id="KW-0325">Glycoprotein</keyword>
<reference evidence="11" key="1">
    <citation type="submission" date="2025-08" db="UniProtKB">
        <authorList>
            <consortium name="RefSeq"/>
        </authorList>
    </citation>
    <scope>IDENTIFICATION</scope>
    <source>
        <tissue evidence="11">Entire body</tissue>
    </source>
</reference>
<dbReference type="InterPro" id="IPR031424">
    <property type="entry name" value="QVR-like"/>
</dbReference>
<dbReference type="InterPro" id="IPR050975">
    <property type="entry name" value="Sleep_regulator"/>
</dbReference>
<dbReference type="FunCoup" id="A0A1W4XEN6">
    <property type="interactions" value="1"/>
</dbReference>
<keyword evidence="5 9" id="KW-1133">Transmembrane helix</keyword>
<proteinExistence type="predicted"/>
<dbReference type="CTD" id="32056"/>
<dbReference type="CDD" id="cd23589">
    <property type="entry name" value="TFP_LU_ECD_Rtv"/>
    <property type="match status" value="1"/>
</dbReference>
<dbReference type="KEGG" id="apln:108741098"/>
<evidence type="ECO:0000256" key="4">
    <source>
        <dbReference type="ARBA" id="ARBA00022729"/>
    </source>
</evidence>
<keyword evidence="6 9" id="KW-0472">Membrane</keyword>
<evidence type="ECO:0000313" key="11">
    <source>
        <dbReference type="RefSeq" id="XP_018331232.1"/>
    </source>
</evidence>
<evidence type="ECO:0000256" key="2">
    <source>
        <dbReference type="ARBA" id="ARBA00022622"/>
    </source>
</evidence>
<dbReference type="STRING" id="224129.A0A1W4XEN6"/>
<dbReference type="InParanoid" id="A0A1W4XEN6"/>
<dbReference type="Proteomes" id="UP000192223">
    <property type="component" value="Unplaced"/>
</dbReference>
<keyword evidence="8" id="KW-0449">Lipoprotein</keyword>
<dbReference type="GO" id="GO:0098552">
    <property type="term" value="C:side of membrane"/>
    <property type="evidence" value="ECO:0007669"/>
    <property type="project" value="UniProtKB-KW"/>
</dbReference>
<comment type="subcellular location">
    <subcellularLocation>
        <location evidence="1">Membrane</location>
        <topology evidence="1">Lipid-anchor</topology>
        <topology evidence="1">GPI-anchor</topology>
    </subcellularLocation>
</comment>
<evidence type="ECO:0000256" key="9">
    <source>
        <dbReference type="SAM" id="Phobius"/>
    </source>
</evidence>
<protein>
    <submittedName>
        <fullName evidence="11">Protein quiver</fullName>
    </submittedName>
</protein>
<dbReference type="GO" id="GO:0032222">
    <property type="term" value="P:regulation of synaptic transmission, cholinergic"/>
    <property type="evidence" value="ECO:0007669"/>
    <property type="project" value="InterPro"/>
</dbReference>
<evidence type="ECO:0000256" key="6">
    <source>
        <dbReference type="ARBA" id="ARBA00023136"/>
    </source>
</evidence>
<dbReference type="OrthoDB" id="9988013at2759"/>
<keyword evidence="10" id="KW-1185">Reference proteome</keyword>
<dbReference type="PANTHER" id="PTHR33562">
    <property type="entry name" value="ATILLA, ISOFORM B-RELATED-RELATED"/>
    <property type="match status" value="1"/>
</dbReference>
<sequence length="151" mass="17105">MDNLKFVQISLIFVVLICIDAAFALNRCYACRSRGELGSCKDPFLFNATQAEQERGIELIPCASGWCGKMIEAENDVKEEYGVVHQRNCFQRGPSDSEDRCAYTKFKSRKVYMCFCKGDLCNSSSNVTVNKFVFIFSAIIASMSFKCYFLI</sequence>
<dbReference type="Pfam" id="PF17064">
    <property type="entry name" value="QVR"/>
    <property type="match status" value="1"/>
</dbReference>
<keyword evidence="3 9" id="KW-0812">Transmembrane</keyword>
<keyword evidence="2" id="KW-0336">GPI-anchor</keyword>
<accession>A0A1W4XEN6</accession>
<evidence type="ECO:0000256" key="1">
    <source>
        <dbReference type="ARBA" id="ARBA00004589"/>
    </source>
</evidence>
<name>A0A1W4XEN6_AGRPL</name>
<dbReference type="GeneID" id="108741098"/>
<evidence type="ECO:0000256" key="7">
    <source>
        <dbReference type="ARBA" id="ARBA00023180"/>
    </source>
</evidence>
<evidence type="ECO:0000313" key="10">
    <source>
        <dbReference type="Proteomes" id="UP000192223"/>
    </source>
</evidence>
<evidence type="ECO:0000256" key="8">
    <source>
        <dbReference type="ARBA" id="ARBA00023288"/>
    </source>
</evidence>
<feature type="transmembrane region" description="Helical" evidence="9">
    <location>
        <begin position="6"/>
        <end position="25"/>
    </location>
</feature>
<dbReference type="AlphaFoldDB" id="A0A1W4XEN6"/>
<organism evidence="10 11">
    <name type="scientific">Agrilus planipennis</name>
    <name type="common">Emerald ash borer</name>
    <name type="synonym">Agrilus marcopoli</name>
    <dbReference type="NCBI Taxonomy" id="224129"/>
    <lineage>
        <taxon>Eukaryota</taxon>
        <taxon>Metazoa</taxon>
        <taxon>Ecdysozoa</taxon>
        <taxon>Arthropoda</taxon>
        <taxon>Hexapoda</taxon>
        <taxon>Insecta</taxon>
        <taxon>Pterygota</taxon>
        <taxon>Neoptera</taxon>
        <taxon>Endopterygota</taxon>
        <taxon>Coleoptera</taxon>
        <taxon>Polyphaga</taxon>
        <taxon>Elateriformia</taxon>
        <taxon>Buprestoidea</taxon>
        <taxon>Buprestidae</taxon>
        <taxon>Agrilinae</taxon>
        <taxon>Agrilus</taxon>
    </lineage>
</organism>
<gene>
    <name evidence="11" type="primary">LOC108741098</name>
</gene>
<dbReference type="PANTHER" id="PTHR33562:SF22">
    <property type="entry name" value="PROTEIN QUIVER"/>
    <property type="match status" value="1"/>
</dbReference>
<dbReference type="RefSeq" id="XP_018331232.1">
    <property type="nucleotide sequence ID" value="XM_018475730.2"/>
</dbReference>
<evidence type="ECO:0000256" key="3">
    <source>
        <dbReference type="ARBA" id="ARBA00022692"/>
    </source>
</evidence>
<keyword evidence="4" id="KW-0732">Signal</keyword>